<proteinExistence type="predicted"/>
<gene>
    <name evidence="1" type="ORF">NECAME_07077</name>
</gene>
<dbReference type="AlphaFoldDB" id="W2TPP2"/>
<name>W2TPP2_NECAM</name>
<keyword evidence="2" id="KW-1185">Reference proteome</keyword>
<protein>
    <submittedName>
        <fullName evidence="1">Uncharacterized protein</fullName>
    </submittedName>
</protein>
<evidence type="ECO:0000313" key="1">
    <source>
        <dbReference type="EMBL" id="ETN84050.1"/>
    </source>
</evidence>
<dbReference type="EMBL" id="KI658036">
    <property type="protein sequence ID" value="ETN84050.1"/>
    <property type="molecule type" value="Genomic_DNA"/>
</dbReference>
<dbReference type="Proteomes" id="UP000053676">
    <property type="component" value="Unassembled WGS sequence"/>
</dbReference>
<accession>W2TPP2</accession>
<evidence type="ECO:0000313" key="2">
    <source>
        <dbReference type="Proteomes" id="UP000053676"/>
    </source>
</evidence>
<sequence length="74" mass="8050">MCHASFTQTPFSYGFLSEDSPICRTNTQQFPSSMEVEYSVNAAMLLMAVQGPPSGVSPSLFSATLSLTHTYIHT</sequence>
<reference evidence="2" key="1">
    <citation type="journal article" date="2014" name="Nat. Genet.">
        <title>Genome of the human hookworm Necator americanus.</title>
        <authorList>
            <person name="Tang Y.T."/>
            <person name="Gao X."/>
            <person name="Rosa B.A."/>
            <person name="Abubucker S."/>
            <person name="Hallsworth-Pepin K."/>
            <person name="Martin J."/>
            <person name="Tyagi R."/>
            <person name="Heizer E."/>
            <person name="Zhang X."/>
            <person name="Bhonagiri-Palsikar V."/>
            <person name="Minx P."/>
            <person name="Warren W.C."/>
            <person name="Wang Q."/>
            <person name="Zhan B."/>
            <person name="Hotez P.J."/>
            <person name="Sternberg P.W."/>
            <person name="Dougall A."/>
            <person name="Gaze S.T."/>
            <person name="Mulvenna J."/>
            <person name="Sotillo J."/>
            <person name="Ranganathan S."/>
            <person name="Rabelo E.M."/>
            <person name="Wilson R.K."/>
            <person name="Felgner P.L."/>
            <person name="Bethony J."/>
            <person name="Hawdon J.M."/>
            <person name="Gasser R.B."/>
            <person name="Loukas A."/>
            <person name="Mitreva M."/>
        </authorList>
    </citation>
    <scope>NUCLEOTIDE SEQUENCE [LARGE SCALE GENOMIC DNA]</scope>
</reference>
<organism evidence="1 2">
    <name type="scientific">Necator americanus</name>
    <name type="common">Human hookworm</name>
    <dbReference type="NCBI Taxonomy" id="51031"/>
    <lineage>
        <taxon>Eukaryota</taxon>
        <taxon>Metazoa</taxon>
        <taxon>Ecdysozoa</taxon>
        <taxon>Nematoda</taxon>
        <taxon>Chromadorea</taxon>
        <taxon>Rhabditida</taxon>
        <taxon>Rhabditina</taxon>
        <taxon>Rhabditomorpha</taxon>
        <taxon>Strongyloidea</taxon>
        <taxon>Ancylostomatidae</taxon>
        <taxon>Bunostominae</taxon>
        <taxon>Necator</taxon>
    </lineage>
</organism>
<dbReference type="KEGG" id="nai:NECAME_07077"/>